<sequence length="362" mass="37653">MSYVLRRVGQAVLVLALAYTAAYLLLAALPGDAVIARYGSPELGLTPEQIEAIRQSLGADQPLVVQYVRSIAGFLTGDFGYSVASGAAVSDLIATALPPTLTLAALGLALAVVLAVTIAFTATYGAGRALRRAFRGIPPLFVSLPVFWIGIILIQVFSFRLGLVPVIGANPVQALILPVITLAIPIAAPLSQVLMRSIDEVREQPFVTVVRARGASTSWLLWRNVARNALLPTLTMAGLLFGELVGGAVVTETVFARAGLGQLTAQAVANRDTPVLLAVVVISTLAFVVINLVVDLLYPVLDARLRVSGRSRGGPAERTAAAAGRPADAAERAADELIDAEVGARIGAAPAASSARPEGSER</sequence>
<keyword evidence="4 7" id="KW-0812">Transmembrane</keyword>
<keyword evidence="5 7" id="KW-1133">Transmembrane helix</keyword>
<feature type="region of interest" description="Disordered" evidence="8">
    <location>
        <begin position="309"/>
        <end position="333"/>
    </location>
</feature>
<dbReference type="EMBL" id="JAFLHG010000004">
    <property type="protein sequence ID" value="MBT8797669.1"/>
    <property type="molecule type" value="Genomic_DNA"/>
</dbReference>
<evidence type="ECO:0000256" key="8">
    <source>
        <dbReference type="SAM" id="MobiDB-lite"/>
    </source>
</evidence>
<comment type="similarity">
    <text evidence="7">Belongs to the binding-protein-dependent transport system permease family.</text>
</comment>
<dbReference type="CDD" id="cd06261">
    <property type="entry name" value="TM_PBP2"/>
    <property type="match status" value="1"/>
</dbReference>
<feature type="compositionally biased region" description="Low complexity" evidence="8">
    <location>
        <begin position="313"/>
        <end position="327"/>
    </location>
</feature>
<comment type="caution">
    <text evidence="10">The sequence shown here is derived from an EMBL/GenBank/DDBJ whole genome shotgun (WGS) entry which is preliminary data.</text>
</comment>
<proteinExistence type="inferred from homology"/>
<feature type="transmembrane region" description="Helical" evidence="7">
    <location>
        <begin position="275"/>
        <end position="301"/>
    </location>
</feature>
<dbReference type="PANTHER" id="PTHR43163:SF6">
    <property type="entry name" value="DIPEPTIDE TRANSPORT SYSTEM PERMEASE PROTEIN DPPB-RELATED"/>
    <property type="match status" value="1"/>
</dbReference>
<organism evidence="10 11">
    <name type="scientific">Microbacterium flavum</name>
    <dbReference type="NCBI Taxonomy" id="415216"/>
    <lineage>
        <taxon>Bacteria</taxon>
        <taxon>Bacillati</taxon>
        <taxon>Actinomycetota</taxon>
        <taxon>Actinomycetes</taxon>
        <taxon>Micrococcales</taxon>
        <taxon>Microbacteriaceae</taxon>
        <taxon>Microbacterium</taxon>
    </lineage>
</organism>
<feature type="transmembrane region" description="Helical" evidence="7">
    <location>
        <begin position="139"/>
        <end position="163"/>
    </location>
</feature>
<dbReference type="InterPro" id="IPR035906">
    <property type="entry name" value="MetI-like_sf"/>
</dbReference>
<protein>
    <submittedName>
        <fullName evidence="10">ABC transporter permease</fullName>
    </submittedName>
</protein>
<evidence type="ECO:0000256" key="5">
    <source>
        <dbReference type="ARBA" id="ARBA00022989"/>
    </source>
</evidence>
<evidence type="ECO:0000256" key="6">
    <source>
        <dbReference type="ARBA" id="ARBA00023136"/>
    </source>
</evidence>
<feature type="domain" description="ABC transmembrane type-1" evidence="9">
    <location>
        <begin position="97"/>
        <end position="298"/>
    </location>
</feature>
<evidence type="ECO:0000256" key="4">
    <source>
        <dbReference type="ARBA" id="ARBA00022692"/>
    </source>
</evidence>
<name>A0ABS5XT13_9MICO</name>
<dbReference type="PANTHER" id="PTHR43163">
    <property type="entry name" value="DIPEPTIDE TRANSPORT SYSTEM PERMEASE PROTEIN DPPB-RELATED"/>
    <property type="match status" value="1"/>
</dbReference>
<reference evidence="10 11" key="1">
    <citation type="submission" date="2021-03" db="EMBL/GenBank/DDBJ databases">
        <title>Microbacterium pauli sp. nov., isolated from microfiltered milk.</title>
        <authorList>
            <person name="Bellassi P."/>
            <person name="Fontana A."/>
            <person name="Callegari M.L."/>
            <person name="Lorenzo M."/>
            <person name="Cappa F."/>
        </authorList>
    </citation>
    <scope>NUCLEOTIDE SEQUENCE [LARGE SCALE GENOMIC DNA]</scope>
    <source>
        <strain evidence="10 11">DSM 18909</strain>
    </source>
</reference>
<dbReference type="InterPro" id="IPR000515">
    <property type="entry name" value="MetI-like"/>
</dbReference>
<keyword evidence="2 7" id="KW-0813">Transport</keyword>
<accession>A0ABS5XT13</accession>
<feature type="transmembrane region" description="Helical" evidence="7">
    <location>
        <begin position="175"/>
        <end position="195"/>
    </location>
</feature>
<evidence type="ECO:0000256" key="7">
    <source>
        <dbReference type="RuleBase" id="RU363032"/>
    </source>
</evidence>
<feature type="transmembrane region" description="Helical" evidence="7">
    <location>
        <begin position="101"/>
        <end position="127"/>
    </location>
</feature>
<feature type="transmembrane region" description="Helical" evidence="7">
    <location>
        <begin position="229"/>
        <end position="255"/>
    </location>
</feature>
<dbReference type="SUPFAM" id="SSF161098">
    <property type="entry name" value="MetI-like"/>
    <property type="match status" value="1"/>
</dbReference>
<dbReference type="PROSITE" id="PS50928">
    <property type="entry name" value="ABC_TM1"/>
    <property type="match status" value="1"/>
</dbReference>
<evidence type="ECO:0000256" key="2">
    <source>
        <dbReference type="ARBA" id="ARBA00022448"/>
    </source>
</evidence>
<comment type="subcellular location">
    <subcellularLocation>
        <location evidence="1 7">Cell membrane</location>
        <topology evidence="1 7">Multi-pass membrane protein</topology>
    </subcellularLocation>
</comment>
<keyword evidence="3" id="KW-1003">Cell membrane</keyword>
<evidence type="ECO:0000313" key="11">
    <source>
        <dbReference type="Proteomes" id="UP000740605"/>
    </source>
</evidence>
<keyword evidence="11" id="KW-1185">Reference proteome</keyword>
<dbReference type="Proteomes" id="UP000740605">
    <property type="component" value="Unassembled WGS sequence"/>
</dbReference>
<evidence type="ECO:0000256" key="3">
    <source>
        <dbReference type="ARBA" id="ARBA00022475"/>
    </source>
</evidence>
<dbReference type="RefSeq" id="WP_215486902.1">
    <property type="nucleotide sequence ID" value="NZ_BAAAPJ010000002.1"/>
</dbReference>
<dbReference type="Pfam" id="PF00528">
    <property type="entry name" value="BPD_transp_1"/>
    <property type="match status" value="1"/>
</dbReference>
<keyword evidence="6 7" id="KW-0472">Membrane</keyword>
<dbReference type="Pfam" id="PF19300">
    <property type="entry name" value="BPD_transp_1_N"/>
    <property type="match status" value="1"/>
</dbReference>
<gene>
    <name evidence="10" type="ORF">J0P97_06240</name>
</gene>
<evidence type="ECO:0000313" key="10">
    <source>
        <dbReference type="EMBL" id="MBT8797669.1"/>
    </source>
</evidence>
<evidence type="ECO:0000256" key="1">
    <source>
        <dbReference type="ARBA" id="ARBA00004651"/>
    </source>
</evidence>
<evidence type="ECO:0000259" key="9">
    <source>
        <dbReference type="PROSITE" id="PS50928"/>
    </source>
</evidence>
<dbReference type="InterPro" id="IPR045621">
    <property type="entry name" value="BPD_transp_1_N"/>
</dbReference>
<dbReference type="Gene3D" id="1.10.3720.10">
    <property type="entry name" value="MetI-like"/>
    <property type="match status" value="1"/>
</dbReference>